<dbReference type="InterPro" id="IPR036691">
    <property type="entry name" value="Endo/exonu/phosph_ase_sf"/>
</dbReference>
<dbReference type="AlphaFoldDB" id="A0A5J5R506"/>
<dbReference type="EMBL" id="CM018220">
    <property type="protein sequence ID" value="KAB2025204.1"/>
    <property type="molecule type" value="Genomic_DNA"/>
</dbReference>
<reference evidence="5" key="2">
    <citation type="journal article" date="2020" name="Nat. Genet.">
        <title>Genomic diversifications of five Gossypium allopolyploid species and their impact on cotton improvement.</title>
        <authorList>
            <person name="Chen Z.J."/>
            <person name="Sreedasyam A."/>
            <person name="Ando A."/>
            <person name="Song Q."/>
            <person name="De Santiago L.M."/>
            <person name="Hulse-Kemp A.M."/>
            <person name="Ding M."/>
            <person name="Ye W."/>
            <person name="Kirkbride R.C."/>
            <person name="Jenkins J."/>
            <person name="Plott C."/>
            <person name="Lovell J."/>
            <person name="Lin Y.M."/>
            <person name="Vaughn R."/>
            <person name="Liu B."/>
            <person name="Simpson S."/>
            <person name="Scheffler B.E."/>
            <person name="Wen L."/>
            <person name="Saski C.A."/>
            <person name="Grover C.E."/>
            <person name="Hu G."/>
            <person name="Conover J.L."/>
            <person name="Carlson J.W."/>
            <person name="Shu S."/>
            <person name="Boston L.B."/>
            <person name="Williams M."/>
            <person name="Peterson D.G."/>
            <person name="McGee K."/>
            <person name="Jones D.C."/>
            <person name="Wendel J.F."/>
            <person name="Stelly D.M."/>
            <person name="Grimwood J."/>
            <person name="Schmutz J."/>
        </authorList>
    </citation>
    <scope>NUCLEOTIDE SEQUENCE [LARGE SCALE GENOMIC DNA]</scope>
    <source>
        <strain evidence="5">cv. 3-79</strain>
    </source>
</reference>
<dbReference type="GO" id="GO:0034485">
    <property type="term" value="F:phosphatidylinositol-3,4,5-trisphosphate 5-phosphatase activity"/>
    <property type="evidence" value="ECO:0007669"/>
    <property type="project" value="TreeGrafter"/>
</dbReference>
<dbReference type="SUPFAM" id="SSF56219">
    <property type="entry name" value="DNase I-like"/>
    <property type="match status" value="1"/>
</dbReference>
<dbReference type="InterPro" id="IPR000300">
    <property type="entry name" value="IPPc"/>
</dbReference>
<dbReference type="EMBL" id="CM018220">
    <property type="protein sequence ID" value="KAB2025189.1"/>
    <property type="molecule type" value="Genomic_DNA"/>
</dbReference>
<evidence type="ECO:0000259" key="3">
    <source>
        <dbReference type="SMART" id="SM00128"/>
    </source>
</evidence>
<dbReference type="Proteomes" id="UP000327439">
    <property type="component" value="Chromosome D06"/>
</dbReference>
<dbReference type="SMART" id="SM00128">
    <property type="entry name" value="IPPc"/>
    <property type="match status" value="1"/>
</dbReference>
<reference evidence="4" key="1">
    <citation type="submission" date="2019-06" db="EMBL/GenBank/DDBJ databases">
        <title>WGS assembly of Gossypium barbadense.</title>
        <authorList>
            <person name="Chen Z.J."/>
            <person name="Sreedasyam A."/>
            <person name="Ando A."/>
            <person name="Song Q."/>
            <person name="De L."/>
            <person name="Hulse-Kemp A."/>
            <person name="Ding M."/>
            <person name="Ye W."/>
            <person name="Kirkbride R."/>
            <person name="Jenkins J."/>
            <person name="Plott C."/>
            <person name="Lovell J."/>
            <person name="Lin Y.-M."/>
            <person name="Vaughn R."/>
            <person name="Liu B."/>
            <person name="Li W."/>
            <person name="Simpson S."/>
            <person name="Scheffler B."/>
            <person name="Saski C."/>
            <person name="Grover C."/>
            <person name="Hu G."/>
            <person name="Conover J."/>
            <person name="Carlson J."/>
            <person name="Shu S."/>
            <person name="Boston L."/>
            <person name="Williams M."/>
            <person name="Peterson D."/>
            <person name="Mcgee K."/>
            <person name="Jones D."/>
            <person name="Wendel J."/>
            <person name="Stelly D."/>
            <person name="Grimwood J."/>
            <person name="Schmutz J."/>
        </authorList>
    </citation>
    <scope>NUCLEOTIDE SEQUENCE [LARGE SCALE GENOMIC DNA]</scope>
    <source>
        <strain evidence="4">1400233.01</strain>
    </source>
</reference>
<keyword evidence="5" id="KW-1185">Reference proteome</keyword>
<dbReference type="Gene3D" id="3.60.10.10">
    <property type="entry name" value="Endonuclease/exonuclease/phosphatase"/>
    <property type="match status" value="2"/>
</dbReference>
<evidence type="ECO:0000256" key="1">
    <source>
        <dbReference type="ARBA" id="ARBA00010768"/>
    </source>
</evidence>
<accession>A0A5J5R506</accession>
<dbReference type="EMBL" id="CM018220">
    <property type="protein sequence ID" value="KAB2025190.1"/>
    <property type="molecule type" value="Genomic_DNA"/>
</dbReference>
<name>A0A5J5R506_GOSBA</name>
<proteinExistence type="inferred from homology"/>
<protein>
    <recommendedName>
        <fullName evidence="3">Inositol polyphosphate-related phosphatase domain-containing protein</fullName>
    </recommendedName>
</protein>
<dbReference type="GO" id="GO:0004445">
    <property type="term" value="F:inositol-polyphosphate 5-phosphatase activity"/>
    <property type="evidence" value="ECO:0007669"/>
    <property type="project" value="InterPro"/>
</dbReference>
<evidence type="ECO:0000256" key="2">
    <source>
        <dbReference type="ARBA" id="ARBA00022801"/>
    </source>
</evidence>
<organism evidence="4">
    <name type="scientific">Gossypium barbadense</name>
    <name type="common">Sea Island cotton</name>
    <name type="synonym">Hibiscus barbadensis</name>
    <dbReference type="NCBI Taxonomy" id="3634"/>
    <lineage>
        <taxon>Eukaryota</taxon>
        <taxon>Viridiplantae</taxon>
        <taxon>Streptophyta</taxon>
        <taxon>Embryophyta</taxon>
        <taxon>Tracheophyta</taxon>
        <taxon>Spermatophyta</taxon>
        <taxon>Magnoliopsida</taxon>
        <taxon>eudicotyledons</taxon>
        <taxon>Gunneridae</taxon>
        <taxon>Pentapetalae</taxon>
        <taxon>rosids</taxon>
        <taxon>malvids</taxon>
        <taxon>Malvales</taxon>
        <taxon>Malvaceae</taxon>
        <taxon>Malvoideae</taxon>
        <taxon>Gossypium</taxon>
    </lineage>
</organism>
<dbReference type="OrthoDB" id="62798at2759"/>
<dbReference type="Pfam" id="PF22669">
    <property type="entry name" value="Exo_endo_phos2"/>
    <property type="match status" value="2"/>
</dbReference>
<sequence>MRQGSKPRPERSWVEICYFGCSCLQLFWPRVVMRKLLNINPRDSDYSADTDDGDDIGSDSETEEFFDCGNGIGSRFRGIREEDPQPDLNDGLPRLRRRNSETFRAQYISTKELRFVAETIFSPFLINRICVCTWNVGGTVPPDDLDIDDWIDINEPADIYVFGFQEIVPLNAGNIFGAEDNRPVPKWENIIRETLDRIQPATTKVKCYSDPSSPTKFKPFDDVPNLEEIILESESDIGEEIYPLDEDANGFDEVDNSAGKNSVLRSYGVSYCNDVVELDAPLEQGLQRQFSSPKSLDGLNCLQMEDFSEDVGDSIRLQNRKFTRTLSGIAENRKLTRILSGTERIGLSWPEPPLNFLPQNVLERPGSFKPRKSFRAIKSFKTYNSFKSINDMGHMVSVIALLAELDLESLMKRKRRSSYVRIVSKQMVGIFLTIWVRRSLRRHIQNLKVSTVGVGVMGYIGNKGSISVSMSIYQTLFCFICTHLTSGEKDGDELKRNADVHEILRRTRFHSLSAIGLPKRIHDHELFMLSRAAYFFFSFRRIIWMGDLNYRINLPYDKVRDLMSKEEWSKLIERDQLVGELQKGRSFDGWSEGALNFAPTYKYELNSEKYYGEDPKAGRRTPAWCDRILSYGKGLRQLTYRRTELKLSDHRPVTAIYMAEVEVFCPKKLQRALNYTDAEIENEEVVAEVIAY</sequence>
<dbReference type="FunFam" id="3.60.10.10:FF:000038">
    <property type="entry name" value="type IV inositol polyphosphate 5-phosphatase 3"/>
    <property type="match status" value="1"/>
</dbReference>
<dbReference type="EMBL" id="CM018220">
    <property type="protein sequence ID" value="KAB2025200.1"/>
    <property type="molecule type" value="Genomic_DNA"/>
</dbReference>
<dbReference type="PANTHER" id="PTHR45666:SF5">
    <property type="entry name" value="TYPE IV INOSITOL POLYPHOSPHATE 5-PHOSPHATASE 3"/>
    <property type="match status" value="1"/>
</dbReference>
<dbReference type="PANTHER" id="PTHR45666">
    <property type="entry name" value="TYPE IV INOSITOL POLYPHOSPHATE 5-PHOSPHATASE 9"/>
    <property type="match status" value="1"/>
</dbReference>
<dbReference type="InterPro" id="IPR045849">
    <property type="entry name" value="IP5P_plant"/>
</dbReference>
<keyword evidence="2" id="KW-0378">Hydrolase</keyword>
<evidence type="ECO:0000313" key="5">
    <source>
        <dbReference type="Proteomes" id="UP000327439"/>
    </source>
</evidence>
<gene>
    <name evidence="4" type="ORF">ES319_D06G134900v1</name>
</gene>
<dbReference type="GO" id="GO:0004439">
    <property type="term" value="F:phosphatidylinositol-4,5-bisphosphate 5-phosphatase activity"/>
    <property type="evidence" value="ECO:0007669"/>
    <property type="project" value="TreeGrafter"/>
</dbReference>
<dbReference type="EMBL" id="CM018220">
    <property type="protein sequence ID" value="KAB2025202.1"/>
    <property type="molecule type" value="Genomic_DNA"/>
</dbReference>
<dbReference type="GO" id="GO:0046856">
    <property type="term" value="P:phosphatidylinositol dephosphorylation"/>
    <property type="evidence" value="ECO:0007669"/>
    <property type="project" value="InterPro"/>
</dbReference>
<feature type="domain" description="Inositol polyphosphate-related phosphatase" evidence="3">
    <location>
        <begin position="334"/>
        <end position="665"/>
    </location>
</feature>
<comment type="similarity">
    <text evidence="1">Belongs to the inositol polyphosphate 5-phosphatase family.</text>
</comment>
<evidence type="ECO:0000313" key="4">
    <source>
        <dbReference type="EMBL" id="KAB2025189.1"/>
    </source>
</evidence>